<evidence type="ECO:0000256" key="1">
    <source>
        <dbReference type="ARBA" id="ARBA00005541"/>
    </source>
</evidence>
<keyword evidence="3" id="KW-0175">Coiled coil</keyword>
<dbReference type="PANTHER" id="PTHR38432:SF1">
    <property type="entry name" value="TELA-LIKE PROTEIN SAOUHSC_01408"/>
    <property type="match status" value="1"/>
</dbReference>
<evidence type="ECO:0000313" key="5">
    <source>
        <dbReference type="Proteomes" id="UP000239720"/>
    </source>
</evidence>
<dbReference type="Proteomes" id="UP000239720">
    <property type="component" value="Unassembled WGS sequence"/>
</dbReference>
<feature type="coiled-coil region" evidence="3">
    <location>
        <begin position="347"/>
        <end position="388"/>
    </location>
</feature>
<accession>A0A2S8RCD2</accession>
<name>A0A2S8RCD2_9FIRM</name>
<comment type="caution">
    <text evidence="4">The sequence shown here is derived from an EMBL/GenBank/DDBJ whole genome shotgun (WGS) entry which is preliminary data.</text>
</comment>
<dbReference type="Pfam" id="PF05816">
    <property type="entry name" value="TelA"/>
    <property type="match status" value="1"/>
</dbReference>
<dbReference type="PANTHER" id="PTHR38432">
    <property type="entry name" value="TELA-LIKE PROTEIN SAOUHSC_01408"/>
    <property type="match status" value="1"/>
</dbReference>
<feature type="coiled-coil region" evidence="3">
    <location>
        <begin position="141"/>
        <end position="262"/>
    </location>
</feature>
<evidence type="ECO:0000256" key="3">
    <source>
        <dbReference type="SAM" id="Coils"/>
    </source>
</evidence>
<dbReference type="PIRSF" id="PIRSF026508">
    <property type="entry name" value="TelA"/>
    <property type="match status" value="1"/>
</dbReference>
<evidence type="ECO:0008006" key="6">
    <source>
        <dbReference type="Google" id="ProtNLM"/>
    </source>
</evidence>
<dbReference type="InterPro" id="IPR008863">
    <property type="entry name" value="Toxic_anion-R_TelA"/>
</dbReference>
<organism evidence="4 5">
    <name type="scientific">Acetivibrio saccincola</name>
    <dbReference type="NCBI Taxonomy" id="1677857"/>
    <lineage>
        <taxon>Bacteria</taxon>
        <taxon>Bacillati</taxon>
        <taxon>Bacillota</taxon>
        <taxon>Clostridia</taxon>
        <taxon>Eubacteriales</taxon>
        <taxon>Oscillospiraceae</taxon>
        <taxon>Acetivibrio</taxon>
    </lineage>
</organism>
<evidence type="ECO:0000313" key="4">
    <source>
        <dbReference type="EMBL" id="PQQ67431.1"/>
    </source>
</evidence>
<sequence>MRLLKEGLILGFEDLLNSIENNEEANNTNENLPVNSTGLVELKKSDTETTVDLSKFDSNQIAQVNKIKDSIDVSNSNSIAFFGSDVQRSIAKFADGILSGVKTKDTGEVGENLSLLLTTMQGIDMDKLQEKEGIKRKIPFLRKISNNISGYKIKLEEVTETIDRIVVSLDKAKKELIRDINILDSLYDKNLEYLKELEMHIAAGELKLDELRKTVLAELKNKAEQTKDMLDIQKYNDFAQMLNEMEKRIHDLKLSREIAIQTLPQIRIIQGNDKVLANKIQASILTTIPIWKNQIALTISLNKQKTALEIQKKVTDTTENLLRQNAELLKTNTIEIAKESERGVISLETLKETHKKLIETIEESMKIYQEGKQKRNAVEKELTQLEETQKQKLLSIRNSR</sequence>
<gene>
    <name evidence="4" type="ORF">B9R14_12195</name>
</gene>
<dbReference type="AlphaFoldDB" id="A0A2S8RCD2"/>
<dbReference type="EMBL" id="NEMB01000003">
    <property type="protein sequence ID" value="PQQ67431.1"/>
    <property type="molecule type" value="Genomic_DNA"/>
</dbReference>
<evidence type="ECO:0000256" key="2">
    <source>
        <dbReference type="PIRNR" id="PIRNR026508"/>
    </source>
</evidence>
<proteinExistence type="inferred from homology"/>
<reference evidence="4 5" key="1">
    <citation type="journal article" date="2018" name="Syst. Appl. Microbiol.">
        <title>Characterization and high-quality draft genome sequence of Herbivorax saccincola A7, an anaerobic, alkaliphilic, thermophilic, cellulolytic, and xylanolytic bacterium.</title>
        <authorList>
            <person name="Aikawa S."/>
            <person name="Baramee S."/>
            <person name="Sermsathanaswadi J."/>
            <person name="Thianheng P."/>
            <person name="Tachaapaikoon C."/>
            <person name="Shikata A."/>
            <person name="Waeonukul R."/>
            <person name="Pason P."/>
            <person name="Ratanakhanokchai K."/>
            <person name="Kosugi A."/>
        </authorList>
    </citation>
    <scope>NUCLEOTIDE SEQUENCE [LARGE SCALE GENOMIC DNA]</scope>
    <source>
        <strain evidence="4 5">A7</strain>
    </source>
</reference>
<protein>
    <recommendedName>
        <fullName evidence="6">Toxic anion resistance protein</fullName>
    </recommendedName>
</protein>
<comment type="similarity">
    <text evidence="1 2">Belongs to the TelA family.</text>
</comment>